<gene>
    <name evidence="1" type="ORF">LCGC14_1839750</name>
</gene>
<dbReference type="EMBL" id="LAZR01018300">
    <property type="protein sequence ID" value="KKL96911.1"/>
    <property type="molecule type" value="Genomic_DNA"/>
</dbReference>
<accession>A0A0F9H1S4</accession>
<evidence type="ECO:0000313" key="1">
    <source>
        <dbReference type="EMBL" id="KKL96911.1"/>
    </source>
</evidence>
<comment type="caution">
    <text evidence="1">The sequence shown here is derived from an EMBL/GenBank/DDBJ whole genome shotgun (WGS) entry which is preliminary data.</text>
</comment>
<dbReference type="AlphaFoldDB" id="A0A0F9H1S4"/>
<protein>
    <submittedName>
        <fullName evidence="1">Uncharacterized protein</fullName>
    </submittedName>
</protein>
<organism evidence="1">
    <name type="scientific">marine sediment metagenome</name>
    <dbReference type="NCBI Taxonomy" id="412755"/>
    <lineage>
        <taxon>unclassified sequences</taxon>
        <taxon>metagenomes</taxon>
        <taxon>ecological metagenomes</taxon>
    </lineage>
</organism>
<proteinExistence type="predicted"/>
<reference evidence="1" key="1">
    <citation type="journal article" date="2015" name="Nature">
        <title>Complex archaea that bridge the gap between prokaryotes and eukaryotes.</title>
        <authorList>
            <person name="Spang A."/>
            <person name="Saw J.H."/>
            <person name="Jorgensen S.L."/>
            <person name="Zaremba-Niedzwiedzka K."/>
            <person name="Martijn J."/>
            <person name="Lind A.E."/>
            <person name="van Eijk R."/>
            <person name="Schleper C."/>
            <person name="Guy L."/>
            <person name="Ettema T.J."/>
        </authorList>
    </citation>
    <scope>NUCLEOTIDE SEQUENCE</scope>
</reference>
<sequence length="71" mass="8656">MFVIPTTEKREAFIKKFIDWDKIENDFYNNFYLNNCKVVVKTPLIPKRGSRNKIKIKKFNLEKYTFLISYD</sequence>
<name>A0A0F9H1S4_9ZZZZ</name>